<comment type="caution">
    <text evidence="2">The sequence shown here is derived from an EMBL/GenBank/DDBJ whole genome shotgun (WGS) entry which is preliminary data.</text>
</comment>
<dbReference type="Pfam" id="PF05016">
    <property type="entry name" value="ParE_toxin"/>
    <property type="match status" value="1"/>
</dbReference>
<dbReference type="Gene3D" id="3.30.2310.20">
    <property type="entry name" value="RelE-like"/>
    <property type="match status" value="1"/>
</dbReference>
<gene>
    <name evidence="2" type="ORF">FP2506_09976</name>
</gene>
<keyword evidence="1" id="KW-1277">Toxin-antitoxin system</keyword>
<name>Q0G5A1_9HYPH</name>
<sequence length="108" mass="11784">MRTLAVRLSEQAIRDLTEIGRFIADLSGSTDVALGFTDRIKARCMKIGNAPRGGVARSDLGEGIRLVPFERSTVILYRIFDAEIVVVNVFYGGKDYASIMGGAQDDDL</sequence>
<dbReference type="RefSeq" id="WP_007067137.1">
    <property type="nucleotide sequence ID" value="NZ_DS022272.1"/>
</dbReference>
<proteinExistence type="predicted"/>
<reference evidence="2 3" key="1">
    <citation type="journal article" date="2010" name="J. Bacteriol.">
        <title>Genome sequence of Fulvimarina pelagi HTCC2506T, a Mn(II)-oxidizing alphaproteobacterium possessing an aerobic anoxygenic photosynthetic gene cluster and Xanthorhodopsin.</title>
        <authorList>
            <person name="Kang I."/>
            <person name="Oh H.M."/>
            <person name="Lim S.I."/>
            <person name="Ferriera S."/>
            <person name="Giovannoni S.J."/>
            <person name="Cho J.C."/>
        </authorList>
    </citation>
    <scope>NUCLEOTIDE SEQUENCE [LARGE SCALE GENOMIC DNA]</scope>
    <source>
        <strain evidence="2 3">HTCC2506</strain>
    </source>
</reference>
<accession>Q0G5A1</accession>
<dbReference type="STRING" id="217511.GCA_001463845_00754"/>
<dbReference type="InterPro" id="IPR035093">
    <property type="entry name" value="RelE/ParE_toxin_dom_sf"/>
</dbReference>
<dbReference type="AlphaFoldDB" id="Q0G5A1"/>
<evidence type="ECO:0000313" key="2">
    <source>
        <dbReference type="EMBL" id="EAU43163.1"/>
    </source>
</evidence>
<organism evidence="2 3">
    <name type="scientific">Fulvimarina pelagi HTCC2506</name>
    <dbReference type="NCBI Taxonomy" id="314231"/>
    <lineage>
        <taxon>Bacteria</taxon>
        <taxon>Pseudomonadati</taxon>
        <taxon>Pseudomonadota</taxon>
        <taxon>Alphaproteobacteria</taxon>
        <taxon>Hyphomicrobiales</taxon>
        <taxon>Aurantimonadaceae</taxon>
        <taxon>Fulvimarina</taxon>
    </lineage>
</organism>
<dbReference type="EMBL" id="AATP01000001">
    <property type="protein sequence ID" value="EAU43163.1"/>
    <property type="molecule type" value="Genomic_DNA"/>
</dbReference>
<dbReference type="InterPro" id="IPR007712">
    <property type="entry name" value="RelE/ParE_toxin"/>
</dbReference>
<dbReference type="eggNOG" id="COG3668">
    <property type="taxonomic scope" value="Bacteria"/>
</dbReference>
<evidence type="ECO:0000256" key="1">
    <source>
        <dbReference type="ARBA" id="ARBA00022649"/>
    </source>
</evidence>
<dbReference type="Proteomes" id="UP000004310">
    <property type="component" value="Unassembled WGS sequence"/>
</dbReference>
<dbReference type="HOGENOM" id="CLU_147162_10_0_5"/>
<evidence type="ECO:0000313" key="3">
    <source>
        <dbReference type="Proteomes" id="UP000004310"/>
    </source>
</evidence>
<keyword evidence="3" id="KW-1185">Reference proteome</keyword>
<protein>
    <recommendedName>
        <fullName evidence="4">Plasmid stabilization system</fullName>
    </recommendedName>
</protein>
<evidence type="ECO:0008006" key="4">
    <source>
        <dbReference type="Google" id="ProtNLM"/>
    </source>
</evidence>